<evidence type="ECO:0000313" key="3">
    <source>
        <dbReference type="Proteomes" id="UP001363151"/>
    </source>
</evidence>
<dbReference type="InterPro" id="IPR036188">
    <property type="entry name" value="FAD/NAD-bd_sf"/>
</dbReference>
<feature type="region of interest" description="Disordered" evidence="1">
    <location>
        <begin position="375"/>
        <end position="395"/>
    </location>
</feature>
<feature type="compositionally biased region" description="Basic and acidic residues" evidence="1">
    <location>
        <begin position="465"/>
        <end position="483"/>
    </location>
</feature>
<feature type="region of interest" description="Disordered" evidence="1">
    <location>
        <begin position="452"/>
        <end position="492"/>
    </location>
</feature>
<accession>A0ABR1FLT6</accession>
<gene>
    <name evidence="2" type="ORF">SO694_00038015</name>
</gene>
<evidence type="ECO:0000256" key="1">
    <source>
        <dbReference type="SAM" id="MobiDB-lite"/>
    </source>
</evidence>
<sequence length="492" mass="52517">MRVGIIGGGISGLATARGLLKYGIECVVFDTGKRGVGGRCSSRLGGDGTNFPGAVDHAAQFVEVSGNCEAFGAFVDDCVEDGVLAPWSGYEGGDGRRLFVGSAAEGIGALPAALAEGVDVRQDVWVSPNGGVRFDRESKRWVANKEQFDAVVIAHNGKCAERITSKIPSVPVRNLCKAAFGTKPAKGRMTLNSVYSLVFETRKGALDGAPVAQKFGDDAVLAFLGNNGRKLGWATEDDATEVFTALSTGEYGKKNKHPQEQLKGTDVETRVTRELLDAVADACGAEPLEPLRAKLQLWGAAVPLNRWASDAPFAWDGAHKIGVVGDWLYADLPSCVEAAFASGDGLAAHLRDAPGDDRGLQGSFAAATSDFSTPRRGAAAAAAAPSKPSTKTPEQKRVVKLKKALKRISQLRLEDYATLKTEQRVKIHGEADVLDELRTLGVDADALRLKLQPGLPTPMPRSRAWSKERDDAREKQKAEDARNYRPPAKRRA</sequence>
<dbReference type="Gene3D" id="3.50.50.60">
    <property type="entry name" value="FAD/NAD(P)-binding domain"/>
    <property type="match status" value="1"/>
</dbReference>
<reference evidence="2 3" key="1">
    <citation type="submission" date="2024-03" db="EMBL/GenBank/DDBJ databases">
        <title>Aureococcus anophagefferens CCMP1851 and Kratosvirus quantuckense: Draft genome of a second virus-susceptible host strain in the model system.</title>
        <authorList>
            <person name="Chase E."/>
            <person name="Truchon A.R."/>
            <person name="Schepens W."/>
            <person name="Wilhelm S.W."/>
        </authorList>
    </citation>
    <scope>NUCLEOTIDE SEQUENCE [LARGE SCALE GENOMIC DNA]</scope>
    <source>
        <strain evidence="2 3">CCMP1851</strain>
    </source>
</reference>
<dbReference type="Pfam" id="PF13450">
    <property type="entry name" value="NAD_binding_8"/>
    <property type="match status" value="1"/>
</dbReference>
<proteinExistence type="predicted"/>
<dbReference type="EMBL" id="JBBJCI010000363">
    <property type="protein sequence ID" value="KAK7233182.1"/>
    <property type="molecule type" value="Genomic_DNA"/>
</dbReference>
<organism evidence="2 3">
    <name type="scientific">Aureococcus anophagefferens</name>
    <name type="common">Harmful bloom alga</name>
    <dbReference type="NCBI Taxonomy" id="44056"/>
    <lineage>
        <taxon>Eukaryota</taxon>
        <taxon>Sar</taxon>
        <taxon>Stramenopiles</taxon>
        <taxon>Ochrophyta</taxon>
        <taxon>Pelagophyceae</taxon>
        <taxon>Pelagomonadales</taxon>
        <taxon>Pelagomonadaceae</taxon>
        <taxon>Aureococcus</taxon>
    </lineage>
</organism>
<keyword evidence="3" id="KW-1185">Reference proteome</keyword>
<dbReference type="Gene3D" id="3.90.660.10">
    <property type="match status" value="1"/>
</dbReference>
<dbReference type="SUPFAM" id="SSF51905">
    <property type="entry name" value="FAD/NAD(P)-binding domain"/>
    <property type="match status" value="1"/>
</dbReference>
<dbReference type="PANTHER" id="PTHR16128">
    <property type="entry name" value="FAD/NAD(P)-BINDING OXIDOREDUCTASE FAMILY PROTEIN"/>
    <property type="match status" value="1"/>
</dbReference>
<evidence type="ECO:0000313" key="2">
    <source>
        <dbReference type="EMBL" id="KAK7233182.1"/>
    </source>
</evidence>
<comment type="caution">
    <text evidence="2">The sequence shown here is derived from an EMBL/GenBank/DDBJ whole genome shotgun (WGS) entry which is preliminary data.</text>
</comment>
<name>A0ABR1FLT6_AURAN</name>
<dbReference type="Proteomes" id="UP001363151">
    <property type="component" value="Unassembled WGS sequence"/>
</dbReference>
<evidence type="ECO:0008006" key="4">
    <source>
        <dbReference type="Google" id="ProtNLM"/>
    </source>
</evidence>
<protein>
    <recommendedName>
        <fullName evidence="4">Amine oxidase domain-containing protein</fullName>
    </recommendedName>
</protein>
<dbReference type="PANTHER" id="PTHR16128:SF5">
    <property type="entry name" value="FAD_NAD(P)-BINDING OXIDOREDUCTASE FAMILY PROTEIN"/>
    <property type="match status" value="1"/>
</dbReference>